<keyword evidence="2" id="KW-1185">Reference proteome</keyword>
<accession>A0AAN9MXL2</accession>
<dbReference type="EMBL" id="JAYMYQ010000001">
    <property type="protein sequence ID" value="KAK7362905.1"/>
    <property type="molecule type" value="Genomic_DNA"/>
</dbReference>
<protein>
    <submittedName>
        <fullName evidence="1">Uncharacterized protein</fullName>
    </submittedName>
</protein>
<dbReference type="AlphaFoldDB" id="A0AAN9MXL2"/>
<comment type="caution">
    <text evidence="1">The sequence shown here is derived from an EMBL/GenBank/DDBJ whole genome shotgun (WGS) entry which is preliminary data.</text>
</comment>
<reference evidence="1 2" key="1">
    <citation type="submission" date="2024-01" db="EMBL/GenBank/DDBJ databases">
        <title>The genomes of 5 underutilized Papilionoideae crops provide insights into root nodulation and disease resistanc.</title>
        <authorList>
            <person name="Jiang F."/>
        </authorList>
    </citation>
    <scope>NUCLEOTIDE SEQUENCE [LARGE SCALE GENOMIC DNA]</scope>
    <source>
        <strain evidence="1">LVBAO_FW01</strain>
        <tissue evidence="1">Leaves</tissue>
    </source>
</reference>
<name>A0AAN9MXL2_CANGL</name>
<evidence type="ECO:0000313" key="2">
    <source>
        <dbReference type="Proteomes" id="UP001367508"/>
    </source>
</evidence>
<evidence type="ECO:0000313" key="1">
    <source>
        <dbReference type="EMBL" id="KAK7362905.1"/>
    </source>
</evidence>
<dbReference type="Proteomes" id="UP001367508">
    <property type="component" value="Unassembled WGS sequence"/>
</dbReference>
<gene>
    <name evidence="1" type="ORF">VNO77_05030</name>
</gene>
<sequence>MSGSENSGRVKNAHSKKRNIFWRIRTTLKKAFINGGKKKLEYREPIHSLCHKTPSLTLEQEANSLTQRRNTTLRCTTHIFSIDSAFFPLSTWPKTLIQHPPHASLVFTSPTTSILTSNLHRYYIVPLFCSRVRAPNSIAFTCMPYATLVPSIYVISTAPLDQCFPLSFLFIIYTHNPFFQQQLEENK</sequence>
<proteinExistence type="predicted"/>
<organism evidence="1 2">
    <name type="scientific">Canavalia gladiata</name>
    <name type="common">Sword bean</name>
    <name type="synonym">Dolichos gladiatus</name>
    <dbReference type="NCBI Taxonomy" id="3824"/>
    <lineage>
        <taxon>Eukaryota</taxon>
        <taxon>Viridiplantae</taxon>
        <taxon>Streptophyta</taxon>
        <taxon>Embryophyta</taxon>
        <taxon>Tracheophyta</taxon>
        <taxon>Spermatophyta</taxon>
        <taxon>Magnoliopsida</taxon>
        <taxon>eudicotyledons</taxon>
        <taxon>Gunneridae</taxon>
        <taxon>Pentapetalae</taxon>
        <taxon>rosids</taxon>
        <taxon>fabids</taxon>
        <taxon>Fabales</taxon>
        <taxon>Fabaceae</taxon>
        <taxon>Papilionoideae</taxon>
        <taxon>50 kb inversion clade</taxon>
        <taxon>NPAAA clade</taxon>
        <taxon>indigoferoid/millettioid clade</taxon>
        <taxon>Phaseoleae</taxon>
        <taxon>Canavalia</taxon>
    </lineage>
</organism>